<protein>
    <recommendedName>
        <fullName evidence="2">UBX domain-containing protein</fullName>
    </recommendedName>
</protein>
<sequence length="311" mass="33137">MAQAFNRLLDESPDATAALQMLSKLVSNVHSNPDEVKYRRVRLTNAKIGAVLGGGAAVAALQLAGFVSAGGEHAEMADSTAHDSGRLTATLHAIDHAMAKAALPPPLGPMAVKVLAPGSAGDVSATDQLPTDFYEVSGAEVKAAMAAAAARRAQESILRTREQREQEAARLKRVYRKAMIRVRFPDGLTLQGTFSTAATVSLVLQWVSESLRDPAHAFELCPPRGKPLREMSQTLVEAELVPAALLNFLVTTAELCEPPYLRDDLMTNVEVLTAGEQIPQGRPLAAAAPALPDESLKLPSANRTPKWAPDR</sequence>
<evidence type="ECO:0000256" key="1">
    <source>
        <dbReference type="SAM" id="MobiDB-lite"/>
    </source>
</evidence>
<dbReference type="PANTHER" id="PTHR23153">
    <property type="entry name" value="UBX-RELATED"/>
    <property type="match status" value="1"/>
</dbReference>
<accession>A0A7S3FMZ7</accession>
<dbReference type="SUPFAM" id="SSF54236">
    <property type="entry name" value="Ubiquitin-like"/>
    <property type="match status" value="1"/>
</dbReference>
<evidence type="ECO:0000313" key="3">
    <source>
        <dbReference type="EMBL" id="CAE0152954.1"/>
    </source>
</evidence>
<dbReference type="InterPro" id="IPR018997">
    <property type="entry name" value="PUB_domain"/>
</dbReference>
<evidence type="ECO:0000259" key="2">
    <source>
        <dbReference type="PROSITE" id="PS50033"/>
    </source>
</evidence>
<reference evidence="3" key="1">
    <citation type="submission" date="2021-01" db="EMBL/GenBank/DDBJ databases">
        <authorList>
            <person name="Corre E."/>
            <person name="Pelletier E."/>
            <person name="Niang G."/>
            <person name="Scheremetjew M."/>
            <person name="Finn R."/>
            <person name="Kale V."/>
            <person name="Holt S."/>
            <person name="Cochrane G."/>
            <person name="Meng A."/>
            <person name="Brown T."/>
            <person name="Cohen L."/>
        </authorList>
    </citation>
    <scope>NUCLEOTIDE SEQUENCE</scope>
    <source>
        <strain evidence="3">CCMP281</strain>
    </source>
</reference>
<dbReference type="CDD" id="cd09212">
    <property type="entry name" value="PUB"/>
    <property type="match status" value="1"/>
</dbReference>
<dbReference type="SMART" id="SM00580">
    <property type="entry name" value="PUG"/>
    <property type="match status" value="1"/>
</dbReference>
<dbReference type="InterPro" id="IPR036339">
    <property type="entry name" value="PUB-like_dom_sf"/>
</dbReference>
<feature type="domain" description="UBX" evidence="2">
    <location>
        <begin position="180"/>
        <end position="248"/>
    </location>
</feature>
<dbReference type="Pfam" id="PF00789">
    <property type="entry name" value="UBX"/>
    <property type="match status" value="1"/>
</dbReference>
<dbReference type="InterPro" id="IPR029071">
    <property type="entry name" value="Ubiquitin-like_domsf"/>
</dbReference>
<dbReference type="InterPro" id="IPR001012">
    <property type="entry name" value="UBX_dom"/>
</dbReference>
<gene>
    <name evidence="3" type="ORF">HERI1096_LOCUS39757</name>
</gene>
<dbReference type="Pfam" id="PF09409">
    <property type="entry name" value="PUB"/>
    <property type="match status" value="1"/>
</dbReference>
<dbReference type="GO" id="GO:0005737">
    <property type="term" value="C:cytoplasm"/>
    <property type="evidence" value="ECO:0007669"/>
    <property type="project" value="TreeGrafter"/>
</dbReference>
<dbReference type="PROSITE" id="PS50033">
    <property type="entry name" value="UBX"/>
    <property type="match status" value="1"/>
</dbReference>
<dbReference type="EMBL" id="HBHX01071874">
    <property type="protein sequence ID" value="CAE0152954.1"/>
    <property type="molecule type" value="Transcribed_RNA"/>
</dbReference>
<proteinExistence type="predicted"/>
<dbReference type="Gene3D" id="3.10.20.90">
    <property type="entry name" value="Phosphatidylinositol 3-kinase Catalytic Subunit, Chain A, domain 1"/>
    <property type="match status" value="1"/>
</dbReference>
<dbReference type="Gene3D" id="1.20.58.2190">
    <property type="match status" value="1"/>
</dbReference>
<dbReference type="PANTHER" id="PTHR23153:SF38">
    <property type="entry name" value="UBX DOMAIN-CONTAINING PROTEIN 6"/>
    <property type="match status" value="1"/>
</dbReference>
<dbReference type="SUPFAM" id="SSF143503">
    <property type="entry name" value="PUG domain-like"/>
    <property type="match status" value="1"/>
</dbReference>
<dbReference type="AlphaFoldDB" id="A0A7S3FMZ7"/>
<name>A0A7S3FMZ7_9EUKA</name>
<feature type="compositionally biased region" description="Low complexity" evidence="1">
    <location>
        <begin position="283"/>
        <end position="292"/>
    </location>
</feature>
<feature type="region of interest" description="Disordered" evidence="1">
    <location>
        <begin position="282"/>
        <end position="311"/>
    </location>
</feature>
<organism evidence="3">
    <name type="scientific">Haptolina ericina</name>
    <dbReference type="NCBI Taxonomy" id="156174"/>
    <lineage>
        <taxon>Eukaryota</taxon>
        <taxon>Haptista</taxon>
        <taxon>Haptophyta</taxon>
        <taxon>Prymnesiophyceae</taxon>
        <taxon>Prymnesiales</taxon>
        <taxon>Prymnesiaceae</taxon>
        <taxon>Haptolina</taxon>
    </lineage>
</organism>
<dbReference type="CDD" id="cd16119">
    <property type="entry name" value="UBX_UBXN6"/>
    <property type="match status" value="1"/>
</dbReference>